<accession>A0AAP0Q8N1</accession>
<organism evidence="3 4">
    <name type="scientific">Stephania yunnanensis</name>
    <dbReference type="NCBI Taxonomy" id="152371"/>
    <lineage>
        <taxon>Eukaryota</taxon>
        <taxon>Viridiplantae</taxon>
        <taxon>Streptophyta</taxon>
        <taxon>Embryophyta</taxon>
        <taxon>Tracheophyta</taxon>
        <taxon>Spermatophyta</taxon>
        <taxon>Magnoliopsida</taxon>
        <taxon>Ranunculales</taxon>
        <taxon>Menispermaceae</taxon>
        <taxon>Menispermoideae</taxon>
        <taxon>Cissampelideae</taxon>
        <taxon>Stephania</taxon>
    </lineage>
</organism>
<proteinExistence type="predicted"/>
<sequence>MHARGNKKKRKKRGRKRIGGSEGSGSLVLFLSSRLSGRTLLPHSYLFYFSLFFMFFNYAKLKPLA</sequence>
<dbReference type="EMBL" id="JBBNAF010000001">
    <property type="protein sequence ID" value="KAK9170154.1"/>
    <property type="molecule type" value="Genomic_DNA"/>
</dbReference>
<feature type="region of interest" description="Disordered" evidence="1">
    <location>
        <begin position="1"/>
        <end position="24"/>
    </location>
</feature>
<feature type="compositionally biased region" description="Basic residues" evidence="1">
    <location>
        <begin position="1"/>
        <end position="18"/>
    </location>
</feature>
<evidence type="ECO:0000256" key="1">
    <source>
        <dbReference type="SAM" id="MobiDB-lite"/>
    </source>
</evidence>
<dbReference type="Proteomes" id="UP001420932">
    <property type="component" value="Unassembled WGS sequence"/>
</dbReference>
<comment type="caution">
    <text evidence="3">The sequence shown here is derived from an EMBL/GenBank/DDBJ whole genome shotgun (WGS) entry which is preliminary data.</text>
</comment>
<evidence type="ECO:0000313" key="4">
    <source>
        <dbReference type="Proteomes" id="UP001420932"/>
    </source>
</evidence>
<evidence type="ECO:0000256" key="2">
    <source>
        <dbReference type="SAM" id="Phobius"/>
    </source>
</evidence>
<protein>
    <submittedName>
        <fullName evidence="3">Uncharacterized protein</fullName>
    </submittedName>
</protein>
<keyword evidence="4" id="KW-1185">Reference proteome</keyword>
<gene>
    <name evidence="3" type="ORF">Syun_002294</name>
</gene>
<name>A0AAP0Q8N1_9MAGN</name>
<dbReference type="AlphaFoldDB" id="A0AAP0Q8N1"/>
<keyword evidence="2" id="KW-0812">Transmembrane</keyword>
<evidence type="ECO:0000313" key="3">
    <source>
        <dbReference type="EMBL" id="KAK9170154.1"/>
    </source>
</evidence>
<reference evidence="3 4" key="1">
    <citation type="submission" date="2024-01" db="EMBL/GenBank/DDBJ databases">
        <title>Genome assemblies of Stephania.</title>
        <authorList>
            <person name="Yang L."/>
        </authorList>
    </citation>
    <scope>NUCLEOTIDE SEQUENCE [LARGE SCALE GENOMIC DNA]</scope>
    <source>
        <strain evidence="3">YNDBR</strain>
        <tissue evidence="3">Leaf</tissue>
    </source>
</reference>
<keyword evidence="2" id="KW-1133">Transmembrane helix</keyword>
<keyword evidence="2" id="KW-0472">Membrane</keyword>
<feature type="transmembrane region" description="Helical" evidence="2">
    <location>
        <begin position="45"/>
        <end position="61"/>
    </location>
</feature>